<reference evidence="2" key="1">
    <citation type="submission" date="2018-01" db="EMBL/GenBank/DDBJ databases">
        <authorList>
            <person name="Clerissi C."/>
        </authorList>
    </citation>
    <scope>NUCLEOTIDE SEQUENCE</scope>
    <source>
        <strain evidence="2">Cupriavidus taiwanensis STM 3521</strain>
    </source>
</reference>
<feature type="region of interest" description="Disordered" evidence="1">
    <location>
        <begin position="1"/>
        <end position="98"/>
    </location>
</feature>
<sequence>MRPAAGNSRRPPGRIPLARGKRPASMRAHCRPASVQRALLRQRQAVPAPPDCPPGSTRARRHPDPAIASRREPQRQQRPGLRPGSAQSASWPKPWRPSARALPGWPGCGSARWRRRQARCRRALVALTASHRRYCSSVIKKFEIKCAADATGRIYNYRPVVSYMSDSIIFCLRLPDSTAGLVERQTRYEGRHPGLRSHRIQM</sequence>
<comment type="caution">
    <text evidence="2">The sequence shown here is derived from an EMBL/GenBank/DDBJ whole genome shotgun (WGS) entry which is preliminary data.</text>
</comment>
<evidence type="ECO:0000256" key="1">
    <source>
        <dbReference type="SAM" id="MobiDB-lite"/>
    </source>
</evidence>
<name>A0A375C797_9BURK</name>
<proteinExistence type="predicted"/>
<feature type="compositionally biased region" description="Basic residues" evidence="1">
    <location>
        <begin position="19"/>
        <end position="30"/>
    </location>
</feature>
<evidence type="ECO:0000313" key="2">
    <source>
        <dbReference type="EMBL" id="SOY64106.1"/>
    </source>
</evidence>
<accession>A0A375C797</accession>
<gene>
    <name evidence="2" type="ORF">CBM2589_A70222</name>
</gene>
<dbReference type="Proteomes" id="UP000256297">
    <property type="component" value="Chromosome CBM2589_a"/>
</dbReference>
<dbReference type="AlphaFoldDB" id="A0A375C797"/>
<dbReference type="EMBL" id="OFSP01000037">
    <property type="protein sequence ID" value="SOY64106.1"/>
    <property type="molecule type" value="Genomic_DNA"/>
</dbReference>
<protein>
    <submittedName>
        <fullName evidence="2">Uncharacterized protein</fullName>
    </submittedName>
</protein>
<organism evidence="2">
    <name type="scientific">Cupriavidus taiwanensis</name>
    <dbReference type="NCBI Taxonomy" id="164546"/>
    <lineage>
        <taxon>Bacteria</taxon>
        <taxon>Pseudomonadati</taxon>
        <taxon>Pseudomonadota</taxon>
        <taxon>Betaproteobacteria</taxon>
        <taxon>Burkholderiales</taxon>
        <taxon>Burkholderiaceae</taxon>
        <taxon>Cupriavidus</taxon>
    </lineage>
</organism>